<evidence type="ECO:0000313" key="1">
    <source>
        <dbReference type="EMBL" id="JAE36204.1"/>
    </source>
</evidence>
<organism evidence="1">
    <name type="scientific">Arundo donax</name>
    <name type="common">Giant reed</name>
    <name type="synonym">Donax arundinaceus</name>
    <dbReference type="NCBI Taxonomy" id="35708"/>
    <lineage>
        <taxon>Eukaryota</taxon>
        <taxon>Viridiplantae</taxon>
        <taxon>Streptophyta</taxon>
        <taxon>Embryophyta</taxon>
        <taxon>Tracheophyta</taxon>
        <taxon>Spermatophyta</taxon>
        <taxon>Magnoliopsida</taxon>
        <taxon>Liliopsida</taxon>
        <taxon>Poales</taxon>
        <taxon>Poaceae</taxon>
        <taxon>PACMAD clade</taxon>
        <taxon>Arundinoideae</taxon>
        <taxon>Arundineae</taxon>
        <taxon>Arundo</taxon>
    </lineage>
</organism>
<dbReference type="AlphaFoldDB" id="A0A0A9HK53"/>
<accession>A0A0A9HK53</accession>
<dbReference type="EMBL" id="GBRH01161692">
    <property type="protein sequence ID" value="JAE36204.1"/>
    <property type="molecule type" value="Transcribed_RNA"/>
</dbReference>
<name>A0A0A9HK53_ARUDO</name>
<proteinExistence type="predicted"/>
<protein>
    <submittedName>
        <fullName evidence="1">Uncharacterized protein</fullName>
    </submittedName>
</protein>
<reference evidence="1" key="1">
    <citation type="submission" date="2014-09" db="EMBL/GenBank/DDBJ databases">
        <authorList>
            <person name="Magalhaes I.L.F."/>
            <person name="Oliveira U."/>
            <person name="Santos F.R."/>
            <person name="Vidigal T.H.D.A."/>
            <person name="Brescovit A.D."/>
            <person name="Santos A.J."/>
        </authorList>
    </citation>
    <scope>NUCLEOTIDE SEQUENCE</scope>
    <source>
        <tissue evidence="1">Shoot tissue taken approximately 20 cm above the soil surface</tissue>
    </source>
</reference>
<reference evidence="1" key="2">
    <citation type="journal article" date="2015" name="Data Brief">
        <title>Shoot transcriptome of the giant reed, Arundo donax.</title>
        <authorList>
            <person name="Barrero R.A."/>
            <person name="Guerrero F.D."/>
            <person name="Moolhuijzen P."/>
            <person name="Goolsby J.A."/>
            <person name="Tidwell J."/>
            <person name="Bellgard S.E."/>
            <person name="Bellgard M.I."/>
        </authorList>
    </citation>
    <scope>NUCLEOTIDE SEQUENCE</scope>
    <source>
        <tissue evidence="1">Shoot tissue taken approximately 20 cm above the soil surface</tissue>
    </source>
</reference>
<sequence>MDVHTTTFLRGIMSKHLRAIHRSPHLPYMSTKALPRTRSTRDPLTNMWQCTSRPNSRFPSCALAISRLTSVNSSDKNP</sequence>